<evidence type="ECO:0000313" key="2">
    <source>
        <dbReference type="EMBL" id="NMP20763.1"/>
    </source>
</evidence>
<feature type="compositionally biased region" description="Low complexity" evidence="1">
    <location>
        <begin position="65"/>
        <end position="79"/>
    </location>
</feature>
<proteinExistence type="predicted"/>
<gene>
    <name evidence="2" type="ORF">HIJ39_00100</name>
</gene>
<sequence>MRVIQRLMGVENPITDLKVYEHTLHFRNGVAVVESLTEREINRLRTFGFRVERDATSKKAAAKVPAGPQPAAATASAREPVPETAAEAQSVPPQTEAAPVAEPASAPSPAKPKRPASKKEA</sequence>
<keyword evidence="3" id="KW-1185">Reference proteome</keyword>
<reference evidence="2 3" key="1">
    <citation type="submission" date="2020-04" db="EMBL/GenBank/DDBJ databases">
        <authorList>
            <person name="Zhang R."/>
            <person name="Schippers A."/>
        </authorList>
    </citation>
    <scope>NUCLEOTIDE SEQUENCE [LARGE SCALE GENOMIC DNA]</scope>
    <source>
        <strain evidence="2 3">DSM 109850</strain>
    </source>
</reference>
<comment type="caution">
    <text evidence="2">The sequence shown here is derived from an EMBL/GenBank/DDBJ whole genome shotgun (WGS) entry which is preliminary data.</text>
</comment>
<feature type="region of interest" description="Disordered" evidence="1">
    <location>
        <begin position="52"/>
        <end position="121"/>
    </location>
</feature>
<feature type="compositionally biased region" description="Low complexity" evidence="1">
    <location>
        <begin position="96"/>
        <end position="108"/>
    </location>
</feature>
<evidence type="ECO:0000256" key="1">
    <source>
        <dbReference type="SAM" id="MobiDB-lite"/>
    </source>
</evidence>
<dbReference type="EMBL" id="JABBVZ010000001">
    <property type="protein sequence ID" value="NMP20763.1"/>
    <property type="molecule type" value="Genomic_DNA"/>
</dbReference>
<feature type="compositionally biased region" description="Basic residues" evidence="1">
    <location>
        <begin position="111"/>
        <end position="121"/>
    </location>
</feature>
<protein>
    <submittedName>
        <fullName evidence="2">Uncharacterized protein</fullName>
    </submittedName>
</protein>
<dbReference type="AlphaFoldDB" id="A0A7Y0Q095"/>
<dbReference type="RefSeq" id="WP_169095435.1">
    <property type="nucleotide sequence ID" value="NZ_JABBVZ010000001.1"/>
</dbReference>
<evidence type="ECO:0000313" key="3">
    <source>
        <dbReference type="Proteomes" id="UP000533476"/>
    </source>
</evidence>
<accession>A0A7Y0Q095</accession>
<name>A0A7Y0Q095_9FIRM</name>
<dbReference type="Proteomes" id="UP000533476">
    <property type="component" value="Unassembled WGS sequence"/>
</dbReference>
<organism evidence="2 3">
    <name type="scientific">Sulfobacillus harzensis</name>
    <dbReference type="NCBI Taxonomy" id="2729629"/>
    <lineage>
        <taxon>Bacteria</taxon>
        <taxon>Bacillati</taxon>
        <taxon>Bacillota</taxon>
        <taxon>Clostridia</taxon>
        <taxon>Eubacteriales</taxon>
        <taxon>Clostridiales Family XVII. Incertae Sedis</taxon>
        <taxon>Sulfobacillus</taxon>
    </lineage>
</organism>